<dbReference type="PROSITE" id="PS01125">
    <property type="entry name" value="ROK"/>
    <property type="match status" value="1"/>
</dbReference>
<evidence type="ECO:0000256" key="5">
    <source>
        <dbReference type="ARBA" id="ARBA00022741"/>
    </source>
</evidence>
<evidence type="ECO:0000256" key="8">
    <source>
        <dbReference type="ARBA" id="ARBA00032386"/>
    </source>
</evidence>
<evidence type="ECO:0000256" key="1">
    <source>
        <dbReference type="ARBA" id="ARBA00006479"/>
    </source>
</evidence>
<evidence type="ECO:0000256" key="7">
    <source>
        <dbReference type="ARBA" id="ARBA00022840"/>
    </source>
</evidence>
<gene>
    <name evidence="9" type="ORF">JOD17_002804</name>
</gene>
<dbReference type="InterPro" id="IPR049874">
    <property type="entry name" value="ROK_cs"/>
</dbReference>
<dbReference type="Proteomes" id="UP000741863">
    <property type="component" value="Unassembled WGS sequence"/>
</dbReference>
<dbReference type="RefSeq" id="WP_204698419.1">
    <property type="nucleotide sequence ID" value="NZ_JAFBEC010000008.1"/>
</dbReference>
<organism evidence="9 10">
    <name type="scientific">Geomicrobium sediminis</name>
    <dbReference type="NCBI Taxonomy" id="1347788"/>
    <lineage>
        <taxon>Bacteria</taxon>
        <taxon>Bacillati</taxon>
        <taxon>Bacillota</taxon>
        <taxon>Bacilli</taxon>
        <taxon>Bacillales</taxon>
        <taxon>Geomicrobium</taxon>
    </lineage>
</organism>
<evidence type="ECO:0000313" key="9">
    <source>
        <dbReference type="EMBL" id="MBM7633708.1"/>
    </source>
</evidence>
<dbReference type="EMBL" id="JAFBEC010000008">
    <property type="protein sequence ID" value="MBM7633708.1"/>
    <property type="molecule type" value="Genomic_DNA"/>
</dbReference>
<keyword evidence="6" id="KW-0418">Kinase</keyword>
<protein>
    <recommendedName>
        <fullName evidence="3">Glucokinase</fullName>
        <ecNumber evidence="2">2.7.1.2</ecNumber>
    </recommendedName>
    <alternativeName>
        <fullName evidence="8">Glucose kinase</fullName>
    </alternativeName>
</protein>
<dbReference type="InterPro" id="IPR000600">
    <property type="entry name" value="ROK"/>
</dbReference>
<keyword evidence="7" id="KW-0067">ATP-binding</keyword>
<accession>A0ABS2PE63</accession>
<reference evidence="9 10" key="1">
    <citation type="submission" date="2021-01" db="EMBL/GenBank/DDBJ databases">
        <title>Genomic Encyclopedia of Type Strains, Phase IV (KMG-IV): sequencing the most valuable type-strain genomes for metagenomic binning, comparative biology and taxonomic classification.</title>
        <authorList>
            <person name="Goeker M."/>
        </authorList>
    </citation>
    <scope>NUCLEOTIDE SEQUENCE [LARGE SCALE GENOMIC DNA]</scope>
    <source>
        <strain evidence="9 10">DSM 25540</strain>
    </source>
</reference>
<dbReference type="EC" id="2.7.1.2" evidence="2"/>
<comment type="caution">
    <text evidence="9">The sequence shown here is derived from an EMBL/GenBank/DDBJ whole genome shotgun (WGS) entry which is preliminary data.</text>
</comment>
<dbReference type="Pfam" id="PF00480">
    <property type="entry name" value="ROK"/>
    <property type="match status" value="1"/>
</dbReference>
<evidence type="ECO:0000313" key="10">
    <source>
        <dbReference type="Proteomes" id="UP000741863"/>
    </source>
</evidence>
<dbReference type="Gene3D" id="3.30.420.40">
    <property type="match status" value="2"/>
</dbReference>
<dbReference type="SUPFAM" id="SSF53067">
    <property type="entry name" value="Actin-like ATPase domain"/>
    <property type="match status" value="1"/>
</dbReference>
<name>A0ABS2PE63_9BACL</name>
<keyword evidence="4 9" id="KW-0808">Transferase</keyword>
<dbReference type="NCBIfam" id="TIGR00744">
    <property type="entry name" value="ROK_glcA_fam"/>
    <property type="match status" value="1"/>
</dbReference>
<dbReference type="PANTHER" id="PTHR18964">
    <property type="entry name" value="ROK (REPRESSOR, ORF, KINASE) FAMILY"/>
    <property type="match status" value="1"/>
</dbReference>
<comment type="similarity">
    <text evidence="1">Belongs to the ROK (NagC/XylR) family.</text>
</comment>
<evidence type="ECO:0000256" key="2">
    <source>
        <dbReference type="ARBA" id="ARBA00012323"/>
    </source>
</evidence>
<evidence type="ECO:0000256" key="6">
    <source>
        <dbReference type="ARBA" id="ARBA00022777"/>
    </source>
</evidence>
<sequence>MNVVVIGVDIGASTIKLGAFTTLGQLQYKWSIKTNVANNGESIASDIATSIKSQMRTSDKLLSIGVGVPGFVPAKSGVVHGAVNVGWKEYNLKARIERLLDVSVFVNNDANLAALGEYWQGAGQQSETLLLVTLGTGVGGGIIHRGEIINGPNGTGGEIGHVTIKPGGRLCACNRRGCLEEYIGTKGFANTLRDKLSEKRNVTTELEWDDSVESIVKAAKSGDHVALEIIEECTYYLALALANAVTLINPNKVLIGGGISAARDSLFQPLRKHFSRFALLETDPKTLIVPAKLGNEAGIYGAAKLALDRHSAEINHLRGE</sequence>
<evidence type="ECO:0000256" key="3">
    <source>
        <dbReference type="ARBA" id="ARBA00014701"/>
    </source>
</evidence>
<dbReference type="GO" id="GO:0004340">
    <property type="term" value="F:glucokinase activity"/>
    <property type="evidence" value="ECO:0007669"/>
    <property type="project" value="UniProtKB-EC"/>
</dbReference>
<keyword evidence="10" id="KW-1185">Reference proteome</keyword>
<proteinExistence type="inferred from homology"/>
<evidence type="ECO:0000256" key="4">
    <source>
        <dbReference type="ARBA" id="ARBA00022679"/>
    </source>
</evidence>
<dbReference type="InterPro" id="IPR043129">
    <property type="entry name" value="ATPase_NBD"/>
</dbReference>
<keyword evidence="5" id="KW-0547">Nucleotide-binding</keyword>
<dbReference type="PANTHER" id="PTHR18964:SF149">
    <property type="entry name" value="BIFUNCTIONAL UDP-N-ACETYLGLUCOSAMINE 2-EPIMERASE_N-ACETYLMANNOSAMINE KINASE"/>
    <property type="match status" value="1"/>
</dbReference>
<dbReference type="InterPro" id="IPR004654">
    <property type="entry name" value="ROK_glcA"/>
</dbReference>